<feature type="region of interest" description="Disordered" evidence="1">
    <location>
        <begin position="43"/>
        <end position="73"/>
    </location>
</feature>
<protein>
    <submittedName>
        <fullName evidence="2">Uncharacterized protein</fullName>
    </submittedName>
</protein>
<dbReference type="EMBL" id="JACXVP010000008">
    <property type="protein sequence ID" value="KAG5592068.1"/>
    <property type="molecule type" value="Genomic_DNA"/>
</dbReference>
<reference evidence="2 3" key="1">
    <citation type="submission" date="2020-09" db="EMBL/GenBank/DDBJ databases">
        <title>De no assembly of potato wild relative species, Solanum commersonii.</title>
        <authorList>
            <person name="Cho K."/>
        </authorList>
    </citation>
    <scope>NUCLEOTIDE SEQUENCE [LARGE SCALE GENOMIC DNA]</scope>
    <source>
        <strain evidence="2">LZ3.2</strain>
        <tissue evidence="2">Leaf</tissue>
    </source>
</reference>
<dbReference type="AlphaFoldDB" id="A0A9J5XY10"/>
<name>A0A9J5XY10_SOLCO</name>
<accession>A0A9J5XY10</accession>
<sequence length="94" mass="10762">MKDEDRSIIEKNDEMVQPDAGNLEYPVVEMTEQLKNVQEHIDQKGNSAEKFKKKTLDSESDNQSPAFALKTPGRKSFLRFAPRSNLGQLKIREP</sequence>
<gene>
    <name evidence="2" type="ORF">H5410_042582</name>
</gene>
<evidence type="ECO:0000313" key="3">
    <source>
        <dbReference type="Proteomes" id="UP000824120"/>
    </source>
</evidence>
<feature type="compositionally biased region" description="Basic and acidic residues" evidence="1">
    <location>
        <begin position="43"/>
        <end position="57"/>
    </location>
</feature>
<keyword evidence="3" id="KW-1185">Reference proteome</keyword>
<evidence type="ECO:0000256" key="1">
    <source>
        <dbReference type="SAM" id="MobiDB-lite"/>
    </source>
</evidence>
<organism evidence="2 3">
    <name type="scientific">Solanum commersonii</name>
    <name type="common">Commerson's wild potato</name>
    <name type="synonym">Commerson's nightshade</name>
    <dbReference type="NCBI Taxonomy" id="4109"/>
    <lineage>
        <taxon>Eukaryota</taxon>
        <taxon>Viridiplantae</taxon>
        <taxon>Streptophyta</taxon>
        <taxon>Embryophyta</taxon>
        <taxon>Tracheophyta</taxon>
        <taxon>Spermatophyta</taxon>
        <taxon>Magnoliopsida</taxon>
        <taxon>eudicotyledons</taxon>
        <taxon>Gunneridae</taxon>
        <taxon>Pentapetalae</taxon>
        <taxon>asterids</taxon>
        <taxon>lamiids</taxon>
        <taxon>Solanales</taxon>
        <taxon>Solanaceae</taxon>
        <taxon>Solanoideae</taxon>
        <taxon>Solaneae</taxon>
        <taxon>Solanum</taxon>
    </lineage>
</organism>
<proteinExistence type="predicted"/>
<dbReference type="OrthoDB" id="751607at2759"/>
<dbReference type="Proteomes" id="UP000824120">
    <property type="component" value="Chromosome 8"/>
</dbReference>
<evidence type="ECO:0000313" key="2">
    <source>
        <dbReference type="EMBL" id="KAG5592068.1"/>
    </source>
</evidence>
<comment type="caution">
    <text evidence="2">The sequence shown here is derived from an EMBL/GenBank/DDBJ whole genome shotgun (WGS) entry which is preliminary data.</text>
</comment>